<proteinExistence type="predicted"/>
<comment type="caution">
    <text evidence="1">The sequence shown here is derived from an EMBL/GenBank/DDBJ whole genome shotgun (WGS) entry which is preliminary data.</text>
</comment>
<reference evidence="1 2" key="1">
    <citation type="submission" date="2023-03" db="EMBL/GenBank/DDBJ databases">
        <title>Fodinicurvata sp. CAU 1616 isolated from sea sendiment.</title>
        <authorList>
            <person name="Kim W."/>
        </authorList>
    </citation>
    <scope>NUCLEOTIDE SEQUENCE [LARGE SCALE GENOMIC DNA]</scope>
    <source>
        <strain evidence="1 2">CAU 1616</strain>
    </source>
</reference>
<sequence length="176" mass="19941">MTPLRQPIRLADLGNERLHQLYNYWRERCPPEGHPMPRAALDPIPLGPLLPYIMLIEVVSPGEAGSFPDMRFRLVGDEIEGRYGRSLKGATLDETFPLVQRSDTSHQWSEILTDWTPKYRCGPMNFPNGRRFEAERILLPLSQGEAPVAFLLGAIFYQPLATDQDEHQTVAGDLEA</sequence>
<name>A0ABT5YN66_9PROT</name>
<evidence type="ECO:0000313" key="2">
    <source>
        <dbReference type="Proteomes" id="UP001215503"/>
    </source>
</evidence>
<evidence type="ECO:0000313" key="1">
    <source>
        <dbReference type="EMBL" id="MDF2096411.1"/>
    </source>
</evidence>
<accession>A0ABT5YN66</accession>
<dbReference type="EMBL" id="JARHUD010000006">
    <property type="protein sequence ID" value="MDF2096411.1"/>
    <property type="molecule type" value="Genomic_DNA"/>
</dbReference>
<keyword evidence="2" id="KW-1185">Reference proteome</keyword>
<dbReference type="InterPro" id="IPR009922">
    <property type="entry name" value="DUF1457"/>
</dbReference>
<dbReference type="RefSeq" id="WP_275822820.1">
    <property type="nucleotide sequence ID" value="NZ_JARHUD010000006.1"/>
</dbReference>
<dbReference type="Pfam" id="PF07310">
    <property type="entry name" value="PAS_5"/>
    <property type="match status" value="1"/>
</dbReference>
<dbReference type="Proteomes" id="UP001215503">
    <property type="component" value="Unassembled WGS sequence"/>
</dbReference>
<gene>
    <name evidence="1" type="ORF">P2G67_10530</name>
</gene>
<organism evidence="1 2">
    <name type="scientific">Aquibaculum arenosum</name>
    <dbReference type="NCBI Taxonomy" id="3032591"/>
    <lineage>
        <taxon>Bacteria</taxon>
        <taxon>Pseudomonadati</taxon>
        <taxon>Pseudomonadota</taxon>
        <taxon>Alphaproteobacteria</taxon>
        <taxon>Rhodospirillales</taxon>
        <taxon>Rhodovibrionaceae</taxon>
        <taxon>Aquibaculum</taxon>
    </lineage>
</organism>
<protein>
    <submittedName>
        <fullName evidence="1">PAS domain-containing protein</fullName>
    </submittedName>
</protein>